<dbReference type="Pfam" id="PF01327">
    <property type="entry name" value="Pep_deformylase"/>
    <property type="match status" value="1"/>
</dbReference>
<dbReference type="Proteomes" id="UP000177746">
    <property type="component" value="Unassembled WGS sequence"/>
</dbReference>
<dbReference type="InterPro" id="IPR041711">
    <property type="entry name" value="Met-tRNA-FMT_N"/>
</dbReference>
<evidence type="ECO:0000256" key="3">
    <source>
        <dbReference type="ARBA" id="ARBA00022679"/>
    </source>
</evidence>
<organism evidence="8 9">
    <name type="scientific">Candidatus Zambryskibacteria bacterium RIFCSPHIGHO2_01_FULL_46_30</name>
    <dbReference type="NCBI Taxonomy" id="1802739"/>
    <lineage>
        <taxon>Bacteria</taxon>
        <taxon>Candidatus Zambryskiibacteriota</taxon>
    </lineage>
</organism>
<evidence type="ECO:0000256" key="2">
    <source>
        <dbReference type="ARBA" id="ARBA00010759"/>
    </source>
</evidence>
<dbReference type="PANTHER" id="PTHR11138">
    <property type="entry name" value="METHIONYL-TRNA FORMYLTRANSFERASE"/>
    <property type="match status" value="1"/>
</dbReference>
<comment type="caution">
    <text evidence="8">The sequence shown here is derived from an EMBL/GenBank/DDBJ whole genome shotgun (WGS) entry which is preliminary data.</text>
</comment>
<comment type="similarity">
    <text evidence="2 5">Belongs to the polypeptide deformylase family.</text>
</comment>
<dbReference type="CDD" id="cd00487">
    <property type="entry name" value="Pep_deformylase"/>
    <property type="match status" value="1"/>
</dbReference>
<name>A0A1G2T1D9_9BACT</name>
<dbReference type="InterPro" id="IPR002376">
    <property type="entry name" value="Formyl_transf_N"/>
</dbReference>
<feature type="binding site" evidence="5">
    <location>
        <position position="143"/>
    </location>
    <ligand>
        <name>Fe cation</name>
        <dbReference type="ChEBI" id="CHEBI:24875"/>
    </ligand>
</feature>
<keyword evidence="4 5" id="KW-0648">Protein biosynthesis</keyword>
<dbReference type="AlphaFoldDB" id="A0A1G2T1D9"/>
<feature type="binding site" evidence="5">
    <location>
        <position position="101"/>
    </location>
    <ligand>
        <name>Fe cation</name>
        <dbReference type="ChEBI" id="CHEBI:24875"/>
    </ligand>
</feature>
<dbReference type="SUPFAM" id="SSF50486">
    <property type="entry name" value="FMT C-terminal domain-like"/>
    <property type="match status" value="1"/>
</dbReference>
<dbReference type="PRINTS" id="PR01576">
    <property type="entry name" value="PDEFORMYLASE"/>
</dbReference>
<dbReference type="CDD" id="cd08646">
    <property type="entry name" value="FMT_core_Met-tRNA-FMT_N"/>
    <property type="match status" value="1"/>
</dbReference>
<protein>
    <recommendedName>
        <fullName evidence="5">Peptide deformylase</fullName>
        <shortName evidence="5">PDF</shortName>
        <ecNumber evidence="5">3.5.1.88</ecNumber>
    </recommendedName>
    <alternativeName>
        <fullName evidence="5">Polypeptide deformylase</fullName>
    </alternativeName>
</protein>
<dbReference type="Gene3D" id="3.40.50.12230">
    <property type="match status" value="1"/>
</dbReference>
<evidence type="ECO:0000256" key="4">
    <source>
        <dbReference type="ARBA" id="ARBA00022917"/>
    </source>
</evidence>
<dbReference type="InterPro" id="IPR023635">
    <property type="entry name" value="Peptide_deformylase"/>
</dbReference>
<comment type="function">
    <text evidence="5">Removes the formyl group from the N-terminal Met of newly synthesized proteins. Requires at least a dipeptide for an efficient rate of reaction. N-terminal L-methionine is a prerequisite for activity but the enzyme has broad specificity at other positions.</text>
</comment>
<dbReference type="Pfam" id="PF02911">
    <property type="entry name" value="Formyl_trans_C"/>
    <property type="match status" value="1"/>
</dbReference>
<evidence type="ECO:0000256" key="5">
    <source>
        <dbReference type="HAMAP-Rule" id="MF_00163"/>
    </source>
</evidence>
<evidence type="ECO:0000313" key="8">
    <source>
        <dbReference type="EMBL" id="OHA90952.1"/>
    </source>
</evidence>
<keyword evidence="5" id="KW-0479">Metal-binding</keyword>
<feature type="binding site" evidence="5">
    <location>
        <position position="147"/>
    </location>
    <ligand>
        <name>Fe cation</name>
        <dbReference type="ChEBI" id="CHEBI:24875"/>
    </ligand>
</feature>
<comment type="similarity">
    <text evidence="1">Belongs to the Fmt family.</text>
</comment>
<evidence type="ECO:0000313" key="9">
    <source>
        <dbReference type="Proteomes" id="UP000177746"/>
    </source>
</evidence>
<dbReference type="SUPFAM" id="SSF53328">
    <property type="entry name" value="Formyltransferase"/>
    <property type="match status" value="1"/>
</dbReference>
<dbReference type="InterPro" id="IPR001555">
    <property type="entry name" value="GART_AS"/>
</dbReference>
<dbReference type="NCBIfam" id="NF001159">
    <property type="entry name" value="PRK00150.1-3"/>
    <property type="match status" value="1"/>
</dbReference>
<dbReference type="GO" id="GO:0005829">
    <property type="term" value="C:cytosol"/>
    <property type="evidence" value="ECO:0007669"/>
    <property type="project" value="TreeGrafter"/>
</dbReference>
<accession>A0A1G2T1D9</accession>
<feature type="domain" description="Formyl transferase N-terminal" evidence="6">
    <location>
        <begin position="200"/>
        <end position="316"/>
    </location>
</feature>
<dbReference type="SUPFAM" id="SSF56420">
    <property type="entry name" value="Peptide deformylase"/>
    <property type="match status" value="1"/>
</dbReference>
<dbReference type="NCBIfam" id="TIGR00079">
    <property type="entry name" value="pept_deformyl"/>
    <property type="match status" value="1"/>
</dbReference>
<dbReference type="InterPro" id="IPR011034">
    <property type="entry name" value="Formyl_transferase-like_C_sf"/>
</dbReference>
<dbReference type="GO" id="GO:0004479">
    <property type="term" value="F:methionyl-tRNA formyltransferase activity"/>
    <property type="evidence" value="ECO:0007669"/>
    <property type="project" value="InterPro"/>
</dbReference>
<keyword evidence="5" id="KW-0408">Iron</keyword>
<dbReference type="EC" id="3.5.1.88" evidence="5"/>
<dbReference type="HAMAP" id="MF_00163">
    <property type="entry name" value="Pep_deformylase"/>
    <property type="match status" value="1"/>
</dbReference>
<dbReference type="PROSITE" id="PS00373">
    <property type="entry name" value="GART"/>
    <property type="match status" value="1"/>
</dbReference>
<evidence type="ECO:0000256" key="1">
    <source>
        <dbReference type="ARBA" id="ARBA00010699"/>
    </source>
</evidence>
<keyword evidence="5" id="KW-0378">Hydrolase</keyword>
<evidence type="ECO:0000259" key="7">
    <source>
        <dbReference type="Pfam" id="PF02911"/>
    </source>
</evidence>
<dbReference type="PANTHER" id="PTHR11138:SF5">
    <property type="entry name" value="METHIONYL-TRNA FORMYLTRANSFERASE, MITOCHONDRIAL"/>
    <property type="match status" value="1"/>
</dbReference>
<feature type="active site" evidence="5">
    <location>
        <position position="144"/>
    </location>
</feature>
<evidence type="ECO:0000259" key="6">
    <source>
        <dbReference type="Pfam" id="PF00551"/>
    </source>
</evidence>
<reference evidence="8 9" key="1">
    <citation type="journal article" date="2016" name="Nat. Commun.">
        <title>Thousands of microbial genomes shed light on interconnected biogeochemical processes in an aquifer system.</title>
        <authorList>
            <person name="Anantharaman K."/>
            <person name="Brown C.T."/>
            <person name="Hug L.A."/>
            <person name="Sharon I."/>
            <person name="Castelle C.J."/>
            <person name="Probst A.J."/>
            <person name="Thomas B.C."/>
            <person name="Singh A."/>
            <person name="Wilkins M.J."/>
            <person name="Karaoz U."/>
            <person name="Brodie E.L."/>
            <person name="Williams K.H."/>
            <person name="Hubbard S.S."/>
            <person name="Banfield J.F."/>
        </authorList>
    </citation>
    <scope>NUCLEOTIDE SEQUENCE [LARGE SCALE GENOMIC DNA]</scope>
</reference>
<dbReference type="InterPro" id="IPR036821">
    <property type="entry name" value="Peptide_deformylase_sf"/>
</dbReference>
<keyword evidence="3" id="KW-0808">Transferase</keyword>
<dbReference type="Gene3D" id="3.90.45.10">
    <property type="entry name" value="Peptide deformylase"/>
    <property type="match status" value="1"/>
</dbReference>
<dbReference type="InterPro" id="IPR005793">
    <property type="entry name" value="Formyl_trans_C"/>
</dbReference>
<dbReference type="GO" id="GO:0046872">
    <property type="term" value="F:metal ion binding"/>
    <property type="evidence" value="ECO:0007669"/>
    <property type="project" value="UniProtKB-KW"/>
</dbReference>
<feature type="domain" description="Formyl transferase C-terminal" evidence="7">
    <location>
        <begin position="341"/>
        <end position="392"/>
    </location>
</feature>
<gene>
    <name evidence="5" type="primary">def</name>
    <name evidence="8" type="ORF">A2665_01680</name>
</gene>
<sequence length="417" mass="46980">MTKTEILQKDALMLRETARLVSVKNIGTKKIQDLLERMKEALHAEEDGVALAAPQIGESLRIFIVNGEMLVSKQAKKTDLVFINPELIKTSKKKKRVEEGCLSLRYLYGQLKRSEKVTIKAYDETGKTVVRGASGLLAQIFQHEIDHLNGILFTDTAENVRDIPPARKPTFVFFGSSQFSRYVLEELELAGFSPLLSITSARDALPTEELRKTGADVFVVASFGKILPKELIELPRYKTLNVHPSLLPQLRGPAPIQDTILGKGVPGVTIIRMDEKMDHGPILVQAKILITPWPDHYHVVEEKLGRAGGKILAKVLLKWVNSEIREIPQNDSQSSYTKMKKKEDGLLDLNDRAEVNLKKVLAYSTWPGAYIFFKNKRGKEVRVVIKDAKVADDQFFPTRVIPAGKREMNWQDFLRGN</sequence>
<comment type="catalytic activity">
    <reaction evidence="5">
        <text>N-terminal N-formyl-L-methionyl-[peptide] + H2O = N-terminal L-methionyl-[peptide] + formate</text>
        <dbReference type="Rhea" id="RHEA:24420"/>
        <dbReference type="Rhea" id="RHEA-COMP:10639"/>
        <dbReference type="Rhea" id="RHEA-COMP:10640"/>
        <dbReference type="ChEBI" id="CHEBI:15377"/>
        <dbReference type="ChEBI" id="CHEBI:15740"/>
        <dbReference type="ChEBI" id="CHEBI:49298"/>
        <dbReference type="ChEBI" id="CHEBI:64731"/>
        <dbReference type="EC" id="3.5.1.88"/>
    </reaction>
</comment>
<dbReference type="GO" id="GO:0042586">
    <property type="term" value="F:peptide deformylase activity"/>
    <property type="evidence" value="ECO:0007669"/>
    <property type="project" value="UniProtKB-UniRule"/>
</dbReference>
<dbReference type="EMBL" id="MHVI01000025">
    <property type="protein sequence ID" value="OHA90952.1"/>
    <property type="molecule type" value="Genomic_DNA"/>
</dbReference>
<dbReference type="InterPro" id="IPR036477">
    <property type="entry name" value="Formyl_transf_N_sf"/>
</dbReference>
<proteinExistence type="inferred from homology"/>
<comment type="cofactor">
    <cofactor evidence="5">
        <name>Fe(2+)</name>
        <dbReference type="ChEBI" id="CHEBI:29033"/>
    </cofactor>
    <text evidence="5">Binds 1 Fe(2+) ion.</text>
</comment>
<dbReference type="Pfam" id="PF00551">
    <property type="entry name" value="Formyl_trans_N"/>
    <property type="match status" value="1"/>
</dbReference>